<dbReference type="EMBL" id="DS469657">
    <property type="protein sequence ID" value="EDO36988.1"/>
    <property type="molecule type" value="Genomic_DNA"/>
</dbReference>
<keyword evidence="5" id="KW-0805">Transcription regulation</keyword>
<evidence type="ECO:0000256" key="8">
    <source>
        <dbReference type="ARBA" id="ARBA00023271"/>
    </source>
</evidence>
<dbReference type="PANTHER" id="PTHR21053">
    <property type="entry name" value="TRANSCRIPTION ELONGATION FACTOR, MITOCHONDRIAL"/>
    <property type="match status" value="1"/>
</dbReference>
<dbReference type="Gene3D" id="1.10.150.280">
    <property type="entry name" value="AF1531-like domain"/>
    <property type="match status" value="1"/>
</dbReference>
<dbReference type="OMA" id="HRVGKHA"/>
<proteinExistence type="inferred from homology"/>
<dbReference type="PhylomeDB" id="A7SH52"/>
<accession>A7SH52</accession>
<dbReference type="InterPro" id="IPR039150">
    <property type="entry name" value="TEFM"/>
</dbReference>
<evidence type="ECO:0000313" key="10">
    <source>
        <dbReference type="EMBL" id="EDO36988.1"/>
    </source>
</evidence>
<dbReference type="AlphaFoldDB" id="A7SH52"/>
<evidence type="ECO:0000256" key="4">
    <source>
        <dbReference type="ARBA" id="ARBA00022946"/>
    </source>
</evidence>
<dbReference type="eggNOG" id="ENOG502QPVB">
    <property type="taxonomic scope" value="Eukaryota"/>
</dbReference>
<name>A7SH52_NEMVE</name>
<evidence type="ECO:0000256" key="9">
    <source>
        <dbReference type="ARBA" id="ARBA00025262"/>
    </source>
</evidence>
<evidence type="ECO:0000313" key="11">
    <source>
        <dbReference type="Proteomes" id="UP000001593"/>
    </source>
</evidence>
<evidence type="ECO:0000256" key="2">
    <source>
        <dbReference type="ARBA" id="ARBA00009086"/>
    </source>
</evidence>
<keyword evidence="7" id="KW-0804">Transcription</keyword>
<evidence type="ECO:0000256" key="5">
    <source>
        <dbReference type="ARBA" id="ARBA00023015"/>
    </source>
</evidence>
<dbReference type="InterPro" id="IPR036397">
    <property type="entry name" value="RNaseH_sf"/>
</dbReference>
<keyword evidence="11" id="KW-1185">Reference proteome</keyword>
<dbReference type="SUPFAM" id="SSF47781">
    <property type="entry name" value="RuvA domain 2-like"/>
    <property type="match status" value="1"/>
</dbReference>
<dbReference type="HOGENOM" id="CLU_898137_0_0_1"/>
<dbReference type="Gene3D" id="3.30.420.10">
    <property type="entry name" value="Ribonuclease H-like superfamily/Ribonuclease H"/>
    <property type="match status" value="1"/>
</dbReference>
<keyword evidence="6" id="KW-0496">Mitochondrion</keyword>
<dbReference type="InterPro" id="IPR012337">
    <property type="entry name" value="RNaseH-like_sf"/>
</dbReference>
<dbReference type="GO" id="GO:0042645">
    <property type="term" value="C:mitochondrial nucleoid"/>
    <property type="evidence" value="ECO:0000318"/>
    <property type="project" value="GO_Central"/>
</dbReference>
<organism evidence="10 11">
    <name type="scientific">Nematostella vectensis</name>
    <name type="common">Starlet sea anemone</name>
    <dbReference type="NCBI Taxonomy" id="45351"/>
    <lineage>
        <taxon>Eukaryota</taxon>
        <taxon>Metazoa</taxon>
        <taxon>Cnidaria</taxon>
        <taxon>Anthozoa</taxon>
        <taxon>Hexacorallia</taxon>
        <taxon>Actiniaria</taxon>
        <taxon>Edwardsiidae</taxon>
        <taxon>Nematostella</taxon>
    </lineage>
</organism>
<comment type="subcellular location">
    <subcellularLocation>
        <location evidence="1">Mitochondrion matrix</location>
        <location evidence="1">Mitochondrion nucleoid</location>
    </subcellularLocation>
</comment>
<dbReference type="PANTHER" id="PTHR21053:SF2">
    <property type="entry name" value="TRANSCRIPTION ELONGATION FACTOR, MITOCHONDRIAL"/>
    <property type="match status" value="1"/>
</dbReference>
<keyword evidence="8" id="KW-1135">Mitochondrion nucleoid</keyword>
<reference evidence="10 11" key="1">
    <citation type="journal article" date="2007" name="Science">
        <title>Sea anemone genome reveals ancestral eumetazoan gene repertoire and genomic organization.</title>
        <authorList>
            <person name="Putnam N.H."/>
            <person name="Srivastava M."/>
            <person name="Hellsten U."/>
            <person name="Dirks B."/>
            <person name="Chapman J."/>
            <person name="Salamov A."/>
            <person name="Terry A."/>
            <person name="Shapiro H."/>
            <person name="Lindquist E."/>
            <person name="Kapitonov V.V."/>
            <person name="Jurka J."/>
            <person name="Genikhovich G."/>
            <person name="Grigoriev I.V."/>
            <person name="Lucas S.M."/>
            <person name="Steele R.E."/>
            <person name="Finnerty J.R."/>
            <person name="Technau U."/>
            <person name="Martindale M.Q."/>
            <person name="Rokhsar D.S."/>
        </authorList>
    </citation>
    <scope>NUCLEOTIDE SEQUENCE [LARGE SCALE GENOMIC DNA]</scope>
    <source>
        <strain evidence="11">CH2 X CH6</strain>
    </source>
</reference>
<evidence type="ECO:0000256" key="7">
    <source>
        <dbReference type="ARBA" id="ARBA00023163"/>
    </source>
</evidence>
<dbReference type="InterPro" id="IPR010994">
    <property type="entry name" value="RuvA_2-like"/>
</dbReference>
<keyword evidence="4" id="KW-0809">Transit peptide</keyword>
<comment type="function">
    <text evidence="9">Transcription elongation factor which increases mitochondrial RNA polymerase processivity. Regulates transcription of the mitochondrial genome, including genes important for the oxidative phosphorylation machinery.</text>
</comment>
<evidence type="ECO:0000256" key="6">
    <source>
        <dbReference type="ARBA" id="ARBA00023128"/>
    </source>
</evidence>
<dbReference type="InParanoid" id="A7SH52"/>
<dbReference type="GO" id="GO:0003676">
    <property type="term" value="F:nucleic acid binding"/>
    <property type="evidence" value="ECO:0007669"/>
    <property type="project" value="InterPro"/>
</dbReference>
<dbReference type="STRING" id="45351.A7SH52"/>
<sequence length="365" mass="41030">MPYTYDEFRFCSVTPANKGLERNREKGKRLGRTLNLTEKQQQSILTELNTRSLEQLKATKYIGKNKAEALIQHRDQHGLLSSLQDLSGVRGFGKAFYDRLEKAGELPPITQKFSRQMEVIKTLLPEGALQKVDSIVSIDIGLQNAAWTHIDRDCQVLAWKQVHITRPKPYNPAILRPQIQKFVDSLPAADAHVIEMQSHRVGKHAAALLPFVIHLRIVESMLHCLLPSPCIPFDPHYTSKVFALPSGHTKKKKAAISLVESLFQENKPNPIEEECENFLKEQSGLQGSKDIVRNLVEGVEGGIINESAEDTSGDEENVGHPPAELDCSIRIPEELISYFELCKKKDDLSDSLLQALAFFHLIKQA</sequence>
<evidence type="ECO:0000256" key="3">
    <source>
        <dbReference type="ARBA" id="ARBA00017000"/>
    </source>
</evidence>
<protein>
    <recommendedName>
        <fullName evidence="3">Transcription elongation factor, mitochondrial</fullName>
    </recommendedName>
</protein>
<dbReference type="Pfam" id="PF12836">
    <property type="entry name" value="HHH_3"/>
    <property type="match status" value="1"/>
</dbReference>
<dbReference type="SUPFAM" id="SSF53098">
    <property type="entry name" value="Ribonuclease H-like"/>
    <property type="match status" value="1"/>
</dbReference>
<dbReference type="GO" id="GO:0006392">
    <property type="term" value="P:transcription elongation by mitochondrial RNA polymerase"/>
    <property type="evidence" value="ECO:0007669"/>
    <property type="project" value="InterPro"/>
</dbReference>
<dbReference type="Proteomes" id="UP000001593">
    <property type="component" value="Unassembled WGS sequence"/>
</dbReference>
<gene>
    <name evidence="10" type="ORF">NEMVEDRAFT_v1g245243</name>
</gene>
<evidence type="ECO:0000256" key="1">
    <source>
        <dbReference type="ARBA" id="ARBA00004436"/>
    </source>
</evidence>
<comment type="similarity">
    <text evidence="2">Belongs to the TEFM family.</text>
</comment>